<protein>
    <submittedName>
        <fullName evidence="2">Nuclease</fullName>
    </submittedName>
</protein>
<dbReference type="SMART" id="SM00933">
    <property type="entry name" value="NurA"/>
    <property type="match status" value="1"/>
</dbReference>
<dbReference type="EMBL" id="JGYD01000012">
    <property type="protein sequence ID" value="KSV18305.1"/>
    <property type="molecule type" value="Genomic_DNA"/>
</dbReference>
<dbReference type="Proteomes" id="UP000053577">
    <property type="component" value="Unassembled WGS sequence"/>
</dbReference>
<dbReference type="InterPro" id="IPR018977">
    <property type="entry name" value="NurA_domain"/>
</dbReference>
<evidence type="ECO:0000313" key="3">
    <source>
        <dbReference type="Proteomes" id="UP000053577"/>
    </source>
</evidence>
<proteinExistence type="predicted"/>
<sequence length="401" mass="44774">MSLNLDKTALQIQSMVSDLKGRDLEHQKHLEAGLDGMKRTPAEYQRLLDKAERSKTTFLLAHPEEIPDTTHPPPALPQSYRILATDGSQIDVDRHQLSRCYLINIGRVLLEYGQSPSAALESLPALYARPEDMVISCGSKEVAVEGTLLGIKRSVEETRHLAEMADAASPNLPTLALADGTLILWSLLSKEFPEYVVEDLLVNGYLKYLGKLQNLNTKDRQVALASYISYPGSTDVVNTLRLLYCPYEPADCTSRCDQLPNGKRPCDILSGVTDSMLFERILKPGERSALFASSSSILEKYYGEHRVYFYYLKTSEEIARVELPGWTARSEELLSLSHSLILEQCRLGHGYPVSLSEAHEQAVVSGQDRRIFNQLVEEMLTASKINPSSSAKSLSKKTRWV</sequence>
<dbReference type="Pfam" id="PF09376">
    <property type="entry name" value="NurA"/>
    <property type="match status" value="1"/>
</dbReference>
<reference evidence="2 3" key="1">
    <citation type="journal article" date="2015" name="Sci. Rep.">
        <title>A comparative genomics and reductive dehalogenase gene transcription study of two chloroethene-respiring bacteria, Dehalococcoides mccartyi strains MB and 11a.</title>
        <authorList>
            <person name="Low A."/>
            <person name="Shen Z."/>
            <person name="Cheng D."/>
            <person name="Rogers M.J."/>
            <person name="Lee P.K."/>
            <person name="He J."/>
        </authorList>
    </citation>
    <scope>NUCLEOTIDE SEQUENCE [LARGE SCALE GENOMIC DNA]</scope>
    <source>
        <strain evidence="2 3">MB</strain>
    </source>
</reference>
<gene>
    <name evidence="2" type="ORF">DA01_05695</name>
</gene>
<dbReference type="AlphaFoldDB" id="A0A0V8M463"/>
<accession>A0A0V8M463</accession>
<organism evidence="2 3">
    <name type="scientific">Dehalococcoides mccartyi</name>
    <dbReference type="NCBI Taxonomy" id="61435"/>
    <lineage>
        <taxon>Bacteria</taxon>
        <taxon>Bacillati</taxon>
        <taxon>Chloroflexota</taxon>
        <taxon>Dehalococcoidia</taxon>
        <taxon>Dehalococcoidales</taxon>
        <taxon>Dehalococcoidaceae</taxon>
        <taxon>Dehalococcoides</taxon>
    </lineage>
</organism>
<comment type="caution">
    <text evidence="2">The sequence shown here is derived from an EMBL/GenBank/DDBJ whole genome shotgun (WGS) entry which is preliminary data.</text>
</comment>
<dbReference type="RefSeq" id="WP_058292419.1">
    <property type="nucleotide sequence ID" value="NZ_JGYD01000012.1"/>
</dbReference>
<name>A0A0V8M463_9CHLR</name>
<feature type="domain" description="NurA" evidence="1">
    <location>
        <begin position="80"/>
        <end position="364"/>
    </location>
</feature>
<dbReference type="PATRIC" id="fig|61435.5.peg.1126"/>
<evidence type="ECO:0000259" key="1">
    <source>
        <dbReference type="SMART" id="SM00933"/>
    </source>
</evidence>
<dbReference type="OrthoDB" id="9799918at2"/>
<evidence type="ECO:0000313" key="2">
    <source>
        <dbReference type="EMBL" id="KSV18305.1"/>
    </source>
</evidence>